<dbReference type="EMBL" id="AE000516">
    <property type="protein sequence ID" value="AAK47934.1"/>
    <property type="molecule type" value="Genomic_DNA"/>
</dbReference>
<dbReference type="AlphaFoldDB" id="Q7D5H0"/>
<gene>
    <name evidence="3" type="ordered locus">MT3577</name>
</gene>
<dbReference type="SUPFAM" id="SSF51182">
    <property type="entry name" value="RmlC-like cupins"/>
    <property type="match status" value="1"/>
</dbReference>
<dbReference type="Proteomes" id="UP000001020">
    <property type="component" value="Chromosome"/>
</dbReference>
<dbReference type="HOGENOM" id="CLU_129810_1_0_11"/>
<feature type="region of interest" description="Disordered" evidence="1">
    <location>
        <begin position="1"/>
        <end position="20"/>
    </location>
</feature>
<dbReference type="InterPro" id="IPR013096">
    <property type="entry name" value="Cupin_2"/>
</dbReference>
<accession>Q7D5H0</accession>
<dbReference type="Gene3D" id="2.60.120.10">
    <property type="entry name" value="Jelly Rolls"/>
    <property type="match status" value="1"/>
</dbReference>
<dbReference type="PANTHER" id="PTHR36114:SF8">
    <property type="entry name" value="CUPIN TYPE-1 DOMAIN-CONTAINING PROTEIN"/>
    <property type="match status" value="1"/>
</dbReference>
<dbReference type="InterPro" id="IPR011051">
    <property type="entry name" value="RmlC_Cupin_sf"/>
</dbReference>
<sequence length="184" mass="19462">MCGRWWGMSTRPERERASTSTDAVLQATVALSAGHKPAFRGFVKDPPRARAHAAAMFVSNAREAEPFVAPDLSEIRVLVDRATVGVASVSLAHATVAAGAETVWHRLQATDEIYFVLSGRGLVSVGDESGEVGPGDAVWIPAGVPQKIRALGSVPLTFLCACGPAYLPERDQRMGEAAVIGAWP</sequence>
<evidence type="ECO:0000313" key="4">
    <source>
        <dbReference type="Proteomes" id="UP000001020"/>
    </source>
</evidence>
<dbReference type="SMART" id="SM00835">
    <property type="entry name" value="Cupin_1"/>
    <property type="match status" value="1"/>
</dbReference>
<dbReference type="InterPro" id="IPR052044">
    <property type="entry name" value="PKS_Associated_Protein"/>
</dbReference>
<dbReference type="InterPro" id="IPR014710">
    <property type="entry name" value="RmlC-like_jellyroll"/>
</dbReference>
<feature type="domain" description="Cupin type-1" evidence="2">
    <location>
        <begin position="59"/>
        <end position="180"/>
    </location>
</feature>
<proteinExistence type="predicted"/>
<dbReference type="KEGG" id="mtc:MT3577"/>
<reference evidence="3 4" key="1">
    <citation type="journal article" date="2002" name="J. Bacteriol.">
        <title>Whole-genome comparison of Mycobacterium tuberculosis clinical and laboratory strains.</title>
        <authorList>
            <person name="Fleischmann R.D."/>
            <person name="Alland D."/>
            <person name="Eisen J.A."/>
            <person name="Carpenter L."/>
            <person name="White O."/>
            <person name="Peterson J."/>
            <person name="DeBoy R."/>
            <person name="Dodson R."/>
            <person name="Gwinn M."/>
            <person name="Haft D."/>
            <person name="Hickey E."/>
            <person name="Kolonay J.F."/>
            <person name="Nelson W.C."/>
            <person name="Umayam L.A."/>
            <person name="Ermolaeva M."/>
            <person name="Salzberg S.L."/>
            <person name="Delcher A."/>
            <person name="Utterback T."/>
            <person name="Weidman J."/>
            <person name="Khouri H."/>
            <person name="Gill J."/>
            <person name="Mikula A."/>
            <person name="Bishai W."/>
            <person name="Jacobs Jr W.R.Jr."/>
            <person name="Venter J.C."/>
            <person name="Fraser C.M."/>
        </authorList>
    </citation>
    <scope>NUCLEOTIDE SEQUENCE [LARGE SCALE GENOMIC DNA]</scope>
    <source>
        <strain evidence="4">CDC 1551 / Oshkosh</strain>
    </source>
</reference>
<dbReference type="InterPro" id="IPR006045">
    <property type="entry name" value="Cupin_1"/>
</dbReference>
<protein>
    <recommendedName>
        <fullName evidence="2">Cupin type-1 domain-containing protein</fullName>
    </recommendedName>
</protein>
<organism evidence="3 4">
    <name type="scientific">Mycobacterium tuberculosis (strain CDC 1551 / Oshkosh)</name>
    <dbReference type="NCBI Taxonomy" id="83331"/>
    <lineage>
        <taxon>Bacteria</taxon>
        <taxon>Bacillati</taxon>
        <taxon>Actinomycetota</taxon>
        <taxon>Actinomycetes</taxon>
        <taxon>Mycobacteriales</taxon>
        <taxon>Mycobacteriaceae</taxon>
        <taxon>Mycobacterium</taxon>
        <taxon>Mycobacterium tuberculosis complex</taxon>
    </lineage>
</organism>
<keyword evidence="4" id="KW-1185">Reference proteome</keyword>
<dbReference type="Pfam" id="PF07883">
    <property type="entry name" value="Cupin_2"/>
    <property type="match status" value="1"/>
</dbReference>
<evidence type="ECO:0000256" key="1">
    <source>
        <dbReference type="SAM" id="MobiDB-lite"/>
    </source>
</evidence>
<evidence type="ECO:0000259" key="2">
    <source>
        <dbReference type="SMART" id="SM00835"/>
    </source>
</evidence>
<dbReference type="PANTHER" id="PTHR36114">
    <property type="entry name" value="16.7 KDA PROTEIN IN WHIE LOCUS"/>
    <property type="match status" value="1"/>
</dbReference>
<evidence type="ECO:0000313" key="3">
    <source>
        <dbReference type="EMBL" id="AAK47934.1"/>
    </source>
</evidence>
<dbReference type="CDD" id="cd02214">
    <property type="entry name" value="cupin_MJ1618"/>
    <property type="match status" value="1"/>
</dbReference>
<name>Q7D5H0_MYCTO</name>